<dbReference type="SUPFAM" id="SSF53448">
    <property type="entry name" value="Nucleotide-diphospho-sugar transferases"/>
    <property type="match status" value="1"/>
</dbReference>
<dbReference type="InterPro" id="IPR029044">
    <property type="entry name" value="Nucleotide-diphossugar_trans"/>
</dbReference>
<dbReference type="EMBL" id="JAJTWU010000013">
    <property type="protein sequence ID" value="MCE4557828.1"/>
    <property type="molecule type" value="Genomic_DNA"/>
</dbReference>
<accession>A0ABS8Y0M9</accession>
<sequence length="283" mass="31681">MAMRLSVIICTKNRRDSLLAAIASLGECRFRKPWEIIVVDNGSSDDTSDAARRALSKLPIPSRVIYEEKRGNGHGRNAAVAIAAGEIAFFTDDDCLVDVNALEALDREFEDQQLGFVAGRIDLFNPLDYLCCYFYRSTPLYFRKPWFLQPGFVQGSNMAFRLHPIRGGVGLFDPIFGAGARFAGEDLELAMRFLLSGWNGKYSPEVRVRHNHGRSAEDYRKLEHFYDEGVGAYIEKTLSSAKCGVATRASIALFMMRLAIRSKPTFQRVSAGRTSYLEAIAQQ</sequence>
<dbReference type="PANTHER" id="PTHR43685:SF14">
    <property type="entry name" value="GLYCOSYLTRANSFERASE 2-LIKE DOMAIN-CONTAINING PROTEIN"/>
    <property type="match status" value="1"/>
</dbReference>
<dbReference type="PANTHER" id="PTHR43685">
    <property type="entry name" value="GLYCOSYLTRANSFERASE"/>
    <property type="match status" value="1"/>
</dbReference>
<name>A0ABS8Y0M9_9BURK</name>
<reference evidence="2 3" key="1">
    <citation type="submission" date="2021-12" db="EMBL/GenBank/DDBJ databases">
        <title>Genome seq of P8.</title>
        <authorList>
            <person name="Seo T."/>
        </authorList>
    </citation>
    <scope>NUCLEOTIDE SEQUENCE [LARGE SCALE GENOMIC DNA]</scope>
    <source>
        <strain evidence="2 3">P8</strain>
    </source>
</reference>
<keyword evidence="3" id="KW-1185">Reference proteome</keyword>
<evidence type="ECO:0000313" key="2">
    <source>
        <dbReference type="EMBL" id="MCE4557828.1"/>
    </source>
</evidence>
<dbReference type="Proteomes" id="UP001200741">
    <property type="component" value="Unassembled WGS sequence"/>
</dbReference>
<proteinExistence type="predicted"/>
<comment type="caution">
    <text evidence="2">The sequence shown here is derived from an EMBL/GenBank/DDBJ whole genome shotgun (WGS) entry which is preliminary data.</text>
</comment>
<protein>
    <submittedName>
        <fullName evidence="2">Glycosyltransferase family 2 protein</fullName>
    </submittedName>
</protein>
<dbReference type="Pfam" id="PF00535">
    <property type="entry name" value="Glycos_transf_2"/>
    <property type="match status" value="1"/>
</dbReference>
<evidence type="ECO:0000259" key="1">
    <source>
        <dbReference type="Pfam" id="PF00535"/>
    </source>
</evidence>
<dbReference type="InterPro" id="IPR050834">
    <property type="entry name" value="Glycosyltransf_2"/>
</dbReference>
<dbReference type="CDD" id="cd00761">
    <property type="entry name" value="Glyco_tranf_GTA_type"/>
    <property type="match status" value="1"/>
</dbReference>
<organism evidence="2 3">
    <name type="scientific">Pelomonas cellulosilytica</name>
    <dbReference type="NCBI Taxonomy" id="2906762"/>
    <lineage>
        <taxon>Bacteria</taxon>
        <taxon>Pseudomonadati</taxon>
        <taxon>Pseudomonadota</taxon>
        <taxon>Betaproteobacteria</taxon>
        <taxon>Burkholderiales</taxon>
        <taxon>Sphaerotilaceae</taxon>
        <taxon>Roseateles</taxon>
    </lineage>
</organism>
<gene>
    <name evidence="2" type="ORF">LXT13_25895</name>
</gene>
<dbReference type="InterPro" id="IPR001173">
    <property type="entry name" value="Glyco_trans_2-like"/>
</dbReference>
<dbReference type="RefSeq" id="WP_233375211.1">
    <property type="nucleotide sequence ID" value="NZ_JAJTWU010000013.1"/>
</dbReference>
<feature type="domain" description="Glycosyltransferase 2-like" evidence="1">
    <location>
        <begin position="6"/>
        <end position="131"/>
    </location>
</feature>
<evidence type="ECO:0000313" key="3">
    <source>
        <dbReference type="Proteomes" id="UP001200741"/>
    </source>
</evidence>
<dbReference type="Gene3D" id="3.90.550.10">
    <property type="entry name" value="Spore Coat Polysaccharide Biosynthesis Protein SpsA, Chain A"/>
    <property type="match status" value="1"/>
</dbReference>